<dbReference type="Proteomes" id="UP000307440">
    <property type="component" value="Unassembled WGS sequence"/>
</dbReference>
<evidence type="ECO:0000259" key="2">
    <source>
        <dbReference type="Pfam" id="PF03109"/>
    </source>
</evidence>
<name>A0A5C3L178_COPMA</name>
<dbReference type="Pfam" id="PF03109">
    <property type="entry name" value="ABC1"/>
    <property type="match status" value="1"/>
</dbReference>
<accession>A0A5C3L178</accession>
<dbReference type="STRING" id="230819.A0A5C3L178"/>
<dbReference type="GO" id="GO:0007005">
    <property type="term" value="P:mitochondrion organization"/>
    <property type="evidence" value="ECO:0007669"/>
    <property type="project" value="TreeGrafter"/>
</dbReference>
<dbReference type="SUPFAM" id="SSF56112">
    <property type="entry name" value="Protein kinase-like (PK-like)"/>
    <property type="match status" value="1"/>
</dbReference>
<evidence type="ECO:0000313" key="4">
    <source>
        <dbReference type="Proteomes" id="UP000307440"/>
    </source>
</evidence>
<protein>
    <submittedName>
        <fullName evidence="3">Atypical/ABC1/ABC1-B protein kinase</fullName>
    </submittedName>
</protein>
<dbReference type="OrthoDB" id="427480at2759"/>
<dbReference type="InterPro" id="IPR011009">
    <property type="entry name" value="Kinase-like_dom_sf"/>
</dbReference>
<evidence type="ECO:0000256" key="1">
    <source>
        <dbReference type="ARBA" id="ARBA00009670"/>
    </source>
</evidence>
<gene>
    <name evidence="3" type="ORF">FA15DRAFT_667330</name>
</gene>
<proteinExistence type="inferred from homology"/>
<dbReference type="InterPro" id="IPR051130">
    <property type="entry name" value="Mito_struct-func_regulator"/>
</dbReference>
<comment type="similarity">
    <text evidence="1">Belongs to the protein kinase superfamily. ADCK protein kinase family.</text>
</comment>
<keyword evidence="3" id="KW-0418">Kinase</keyword>
<dbReference type="AlphaFoldDB" id="A0A5C3L178"/>
<dbReference type="InterPro" id="IPR004147">
    <property type="entry name" value="ABC1_dom"/>
</dbReference>
<dbReference type="PANTHER" id="PTHR43173">
    <property type="entry name" value="ABC1 FAMILY PROTEIN"/>
    <property type="match status" value="1"/>
</dbReference>
<sequence length="627" mass="71932">MFKHGRLFQWFRNTACNRQAPLNTTIQHWNNLFYSGRHGFRNAAHPHRVHPQQPKWRQPHIFYPTCAIVLGIAGVTAYKTHKGFRHSILAVVRCSRVAEAAILSAIDYKVLQFKSFNSDEEVSFAWSECHIRSANRVLRALLANGGVFIKMGQHMASVVVLPKEWTDAMRPLQDQCEPTSFEDLENLFVKDMGMELSELFDDFDPNPVGVASLAQVHVALHKPTGRRVAVKIQHPHLAEFCDIDMEMVDVSLGWIKYLFPEFEFTWLGDEMRINLPKEMDFVNEAQNSDRTNKDFAHIRTSMYIPEVIHSSKRVLIMEFIQGGRVDDLKYLAENNIDRNTVSIELSRIFSEMVFRTGWFHADPHPGNLLIRPSPVSSRSPYNFEIVLLDHGLYFDLDPELRVNYCRLWLSLIEKASPEVVAERKRLAKLVGNVGPDLYPVFEAALTGRAALEGSWEEVEGETYKRASSMIDVSTQSAEQEIEAIRSAVSNTDGLILSVFDVLRRIPRRVIMVLKLNDLTRHLDRALMTTHSNVRVFLVNAKYCLDAVWEDDRHIIMSGMWDQGIARSLIKLVSTWWHYKKSYAEYALLEKLLDFDGWRVNKLAWLQGLWRHGFSGAHEAAAGLKLTA</sequence>
<dbReference type="GO" id="GO:0016301">
    <property type="term" value="F:kinase activity"/>
    <property type="evidence" value="ECO:0007669"/>
    <property type="project" value="UniProtKB-KW"/>
</dbReference>
<reference evidence="3 4" key="1">
    <citation type="journal article" date="2019" name="Nat. Ecol. Evol.">
        <title>Megaphylogeny resolves global patterns of mushroom evolution.</title>
        <authorList>
            <person name="Varga T."/>
            <person name="Krizsan K."/>
            <person name="Foldi C."/>
            <person name="Dima B."/>
            <person name="Sanchez-Garcia M."/>
            <person name="Sanchez-Ramirez S."/>
            <person name="Szollosi G.J."/>
            <person name="Szarkandi J.G."/>
            <person name="Papp V."/>
            <person name="Albert L."/>
            <person name="Andreopoulos W."/>
            <person name="Angelini C."/>
            <person name="Antonin V."/>
            <person name="Barry K.W."/>
            <person name="Bougher N.L."/>
            <person name="Buchanan P."/>
            <person name="Buyck B."/>
            <person name="Bense V."/>
            <person name="Catcheside P."/>
            <person name="Chovatia M."/>
            <person name="Cooper J."/>
            <person name="Damon W."/>
            <person name="Desjardin D."/>
            <person name="Finy P."/>
            <person name="Geml J."/>
            <person name="Haridas S."/>
            <person name="Hughes K."/>
            <person name="Justo A."/>
            <person name="Karasinski D."/>
            <person name="Kautmanova I."/>
            <person name="Kiss B."/>
            <person name="Kocsube S."/>
            <person name="Kotiranta H."/>
            <person name="LaButti K.M."/>
            <person name="Lechner B.E."/>
            <person name="Liimatainen K."/>
            <person name="Lipzen A."/>
            <person name="Lukacs Z."/>
            <person name="Mihaltcheva S."/>
            <person name="Morgado L.N."/>
            <person name="Niskanen T."/>
            <person name="Noordeloos M.E."/>
            <person name="Ohm R.A."/>
            <person name="Ortiz-Santana B."/>
            <person name="Ovrebo C."/>
            <person name="Racz N."/>
            <person name="Riley R."/>
            <person name="Savchenko A."/>
            <person name="Shiryaev A."/>
            <person name="Soop K."/>
            <person name="Spirin V."/>
            <person name="Szebenyi C."/>
            <person name="Tomsovsky M."/>
            <person name="Tulloss R.E."/>
            <person name="Uehling J."/>
            <person name="Grigoriev I.V."/>
            <person name="Vagvolgyi C."/>
            <person name="Papp T."/>
            <person name="Martin F.M."/>
            <person name="Miettinen O."/>
            <person name="Hibbett D.S."/>
            <person name="Nagy L.G."/>
        </authorList>
    </citation>
    <scope>NUCLEOTIDE SEQUENCE [LARGE SCALE GENOMIC DNA]</scope>
    <source>
        <strain evidence="3 4">CBS 121175</strain>
    </source>
</reference>
<keyword evidence="4" id="KW-1185">Reference proteome</keyword>
<dbReference type="PANTHER" id="PTHR43173:SF19">
    <property type="entry name" value="AARF DOMAIN-CONTAINING PROTEIN KINASE 1"/>
    <property type="match status" value="1"/>
</dbReference>
<evidence type="ECO:0000313" key="3">
    <source>
        <dbReference type="EMBL" id="TFK26455.1"/>
    </source>
</evidence>
<dbReference type="CDD" id="cd13969">
    <property type="entry name" value="ADCK1-like"/>
    <property type="match status" value="1"/>
</dbReference>
<organism evidence="3 4">
    <name type="scientific">Coprinopsis marcescibilis</name>
    <name type="common">Agaric fungus</name>
    <name type="synonym">Psathyrella marcescibilis</name>
    <dbReference type="NCBI Taxonomy" id="230819"/>
    <lineage>
        <taxon>Eukaryota</taxon>
        <taxon>Fungi</taxon>
        <taxon>Dikarya</taxon>
        <taxon>Basidiomycota</taxon>
        <taxon>Agaricomycotina</taxon>
        <taxon>Agaricomycetes</taxon>
        <taxon>Agaricomycetidae</taxon>
        <taxon>Agaricales</taxon>
        <taxon>Agaricineae</taxon>
        <taxon>Psathyrellaceae</taxon>
        <taxon>Coprinopsis</taxon>
    </lineage>
</organism>
<dbReference type="InterPro" id="IPR045307">
    <property type="entry name" value="ADCK1_dom"/>
</dbReference>
<dbReference type="GO" id="GO:0055088">
    <property type="term" value="P:lipid homeostasis"/>
    <property type="evidence" value="ECO:0007669"/>
    <property type="project" value="TreeGrafter"/>
</dbReference>
<feature type="domain" description="ABC1 atypical kinase-like" evidence="2">
    <location>
        <begin position="172"/>
        <end position="419"/>
    </location>
</feature>
<dbReference type="EMBL" id="ML210174">
    <property type="protein sequence ID" value="TFK26455.1"/>
    <property type="molecule type" value="Genomic_DNA"/>
</dbReference>
<dbReference type="GO" id="GO:0005743">
    <property type="term" value="C:mitochondrial inner membrane"/>
    <property type="evidence" value="ECO:0007669"/>
    <property type="project" value="TreeGrafter"/>
</dbReference>
<keyword evidence="3" id="KW-0808">Transferase</keyword>